<proteinExistence type="predicted"/>
<dbReference type="EMBL" id="LR796565">
    <property type="protein sequence ID" value="CAB4152064.1"/>
    <property type="molecule type" value="Genomic_DNA"/>
</dbReference>
<reference evidence="1" key="1">
    <citation type="submission" date="2020-04" db="EMBL/GenBank/DDBJ databases">
        <authorList>
            <person name="Chiriac C."/>
            <person name="Salcher M."/>
            <person name="Ghai R."/>
            <person name="Kavagutti S V."/>
        </authorList>
    </citation>
    <scope>NUCLEOTIDE SEQUENCE</scope>
</reference>
<dbReference type="InterPro" id="IPR056919">
    <property type="entry name" value="Phage_TAC_18"/>
</dbReference>
<evidence type="ECO:0000313" key="3">
    <source>
        <dbReference type="EMBL" id="CAB4165966.1"/>
    </source>
</evidence>
<protein>
    <submittedName>
        <fullName evidence="1">Uncharacterized protein</fullName>
    </submittedName>
</protein>
<evidence type="ECO:0000313" key="2">
    <source>
        <dbReference type="EMBL" id="CAB4152064.1"/>
    </source>
</evidence>
<dbReference type="EMBL" id="LR796324">
    <property type="protein sequence ID" value="CAB4136819.1"/>
    <property type="molecule type" value="Genomic_DNA"/>
</dbReference>
<evidence type="ECO:0000313" key="1">
    <source>
        <dbReference type="EMBL" id="CAB4136819.1"/>
    </source>
</evidence>
<dbReference type="Pfam" id="PF23812">
    <property type="entry name" value="Phage_TAC_18"/>
    <property type="match status" value="1"/>
</dbReference>
<dbReference type="EMBL" id="LR798415">
    <property type="protein sequence ID" value="CAB5229592.1"/>
    <property type="molecule type" value="Genomic_DNA"/>
</dbReference>
<gene>
    <name evidence="4" type="ORF">UFOVP1558_7</name>
    <name evidence="1" type="ORF">UFOVP305_53</name>
    <name evidence="2" type="ORF">UFOVP593_47</name>
    <name evidence="3" type="ORF">UFOVP842_2</name>
</gene>
<accession>A0A6J5LYG5</accession>
<name>A0A6J5LYG5_9CAUD</name>
<organism evidence="1">
    <name type="scientific">uncultured Caudovirales phage</name>
    <dbReference type="NCBI Taxonomy" id="2100421"/>
    <lineage>
        <taxon>Viruses</taxon>
        <taxon>Duplodnaviria</taxon>
        <taxon>Heunggongvirae</taxon>
        <taxon>Uroviricota</taxon>
        <taxon>Caudoviricetes</taxon>
        <taxon>Peduoviridae</taxon>
        <taxon>Maltschvirus</taxon>
        <taxon>Maltschvirus maltsch</taxon>
    </lineage>
</organism>
<evidence type="ECO:0000313" key="4">
    <source>
        <dbReference type="EMBL" id="CAB5229592.1"/>
    </source>
</evidence>
<sequence>MRSHLEVAARRGNASARAELVAPVFPRRYAYLVEWFFEMHHARGAGMNGPAALTWVDFDAWARCTGRTPSPWEFGVLRSLDGAFFASIEATQ</sequence>
<dbReference type="EMBL" id="LR796793">
    <property type="protein sequence ID" value="CAB4165966.1"/>
    <property type="molecule type" value="Genomic_DNA"/>
</dbReference>